<feature type="domain" description="CCHC-type" evidence="2">
    <location>
        <begin position="231"/>
        <end position="246"/>
    </location>
</feature>
<dbReference type="InterPro" id="IPR036875">
    <property type="entry name" value="Znf_CCHC_sf"/>
</dbReference>
<dbReference type="EMBL" id="AGNK02002437">
    <property type="status" value="NOT_ANNOTATED_CDS"/>
    <property type="molecule type" value="Genomic_DNA"/>
</dbReference>
<sequence length="248" mass="28197">TIGPFVEQILVASIVPLNSNIDHIDWSNITQEESDCTQLNASVTNFLRSTLCEDIQDIIFDIKDVCNDAHLIWALLMETYATHECDDEEQAEEKSLEECSTSPEIRTDPQVSLLIEEEGQRSQDMVPLQELVERFKKDLSELKGKSQVQPSQDNCEIMVKKLEKGSTVTYSAPQRHLKISNSKIQEKNKFEHIKCFNCSKIGHFAYTCPTKLKGKETLSKKQRSLARKRVCYRCNERGHIAATCPSAT</sequence>
<dbReference type="GO" id="GO:0003727">
    <property type="term" value="F:single-stranded RNA binding"/>
    <property type="evidence" value="ECO:0000318"/>
    <property type="project" value="GO_Central"/>
</dbReference>
<feature type="domain" description="CCHC-type" evidence="2">
    <location>
        <begin position="194"/>
        <end position="209"/>
    </location>
</feature>
<dbReference type="SMART" id="SM00343">
    <property type="entry name" value="ZnF_C2HC"/>
    <property type="match status" value="2"/>
</dbReference>
<dbReference type="PROSITE" id="PS50158">
    <property type="entry name" value="ZF_CCHC"/>
    <property type="match status" value="2"/>
</dbReference>
<dbReference type="Gene3D" id="4.10.60.10">
    <property type="entry name" value="Zinc finger, CCHC-type"/>
    <property type="match status" value="2"/>
</dbReference>
<evidence type="ECO:0000259" key="2">
    <source>
        <dbReference type="PROSITE" id="PS50158"/>
    </source>
</evidence>
<reference evidence="3" key="2">
    <citation type="submission" date="2018-08" db="UniProtKB">
        <authorList>
            <consortium name="EnsemblPlants"/>
        </authorList>
    </citation>
    <scope>IDENTIFICATION</scope>
    <source>
        <strain evidence="3">Yugu1</strain>
    </source>
</reference>
<dbReference type="InterPro" id="IPR001878">
    <property type="entry name" value="Znf_CCHC"/>
</dbReference>
<dbReference type="GO" id="GO:0008270">
    <property type="term" value="F:zinc ion binding"/>
    <property type="evidence" value="ECO:0007669"/>
    <property type="project" value="UniProtKB-KW"/>
</dbReference>
<dbReference type="Proteomes" id="UP000004995">
    <property type="component" value="Unassembled WGS sequence"/>
</dbReference>
<keyword evidence="4" id="KW-1185">Reference proteome</keyword>
<dbReference type="PANTHER" id="PTHR23002">
    <property type="entry name" value="ZINC FINGER CCHC DOMAIN CONTAINING PROTEIN"/>
    <property type="match status" value="1"/>
</dbReference>
<dbReference type="EnsemblPlants" id="KQL10580">
    <property type="protein sequence ID" value="KQL10580"/>
    <property type="gene ID" value="SETIT_007987mg"/>
</dbReference>
<dbReference type="SUPFAM" id="SSF57756">
    <property type="entry name" value="Retrovirus zinc finger-like domains"/>
    <property type="match status" value="1"/>
</dbReference>
<dbReference type="Gramene" id="KQL10580">
    <property type="protein sequence ID" value="KQL10580"/>
    <property type="gene ID" value="SETIT_007987mg"/>
</dbReference>
<evidence type="ECO:0000313" key="3">
    <source>
        <dbReference type="EnsemblPlants" id="KQL10580"/>
    </source>
</evidence>
<dbReference type="GO" id="GO:0005737">
    <property type="term" value="C:cytoplasm"/>
    <property type="evidence" value="ECO:0000318"/>
    <property type="project" value="GO_Central"/>
</dbReference>
<evidence type="ECO:0000256" key="1">
    <source>
        <dbReference type="PROSITE-ProRule" id="PRU00047"/>
    </source>
</evidence>
<protein>
    <recommendedName>
        <fullName evidence="2">CCHC-type domain-containing protein</fullName>
    </recommendedName>
</protein>
<dbReference type="GO" id="GO:0045182">
    <property type="term" value="F:translation regulator activity"/>
    <property type="evidence" value="ECO:0000318"/>
    <property type="project" value="GO_Central"/>
</dbReference>
<dbReference type="Pfam" id="PF00098">
    <property type="entry name" value="zf-CCHC"/>
    <property type="match status" value="2"/>
</dbReference>
<evidence type="ECO:0000313" key="4">
    <source>
        <dbReference type="Proteomes" id="UP000004995"/>
    </source>
</evidence>
<dbReference type="InParanoid" id="K3Y1C3"/>
<dbReference type="AlphaFoldDB" id="K3Y1C3"/>
<accession>K3Y1C3</accession>
<dbReference type="HOGENOM" id="CLU_044302_0_0_1"/>
<dbReference type="InterPro" id="IPR051714">
    <property type="entry name" value="Znf_CCHC_NABP"/>
</dbReference>
<reference evidence="4" key="1">
    <citation type="journal article" date="2012" name="Nat. Biotechnol.">
        <title>Reference genome sequence of the model plant Setaria.</title>
        <authorList>
            <person name="Bennetzen J.L."/>
            <person name="Schmutz J."/>
            <person name="Wang H."/>
            <person name="Percifield R."/>
            <person name="Hawkins J."/>
            <person name="Pontaroli A.C."/>
            <person name="Estep M."/>
            <person name="Feng L."/>
            <person name="Vaughn J.N."/>
            <person name="Grimwood J."/>
            <person name="Jenkins J."/>
            <person name="Barry K."/>
            <person name="Lindquist E."/>
            <person name="Hellsten U."/>
            <person name="Deshpande S."/>
            <person name="Wang X."/>
            <person name="Wu X."/>
            <person name="Mitros T."/>
            <person name="Triplett J."/>
            <person name="Yang X."/>
            <person name="Ye C.Y."/>
            <person name="Mauro-Herrera M."/>
            <person name="Wang L."/>
            <person name="Li P."/>
            <person name="Sharma M."/>
            <person name="Sharma R."/>
            <person name="Ronald P.C."/>
            <person name="Panaud O."/>
            <person name="Kellogg E.A."/>
            <person name="Brutnell T.P."/>
            <person name="Doust A.N."/>
            <person name="Tuskan G.A."/>
            <person name="Rokhsar D."/>
            <person name="Devos K.M."/>
        </authorList>
    </citation>
    <scope>NUCLEOTIDE SEQUENCE [LARGE SCALE GENOMIC DNA]</scope>
    <source>
        <strain evidence="4">cv. Yugu1</strain>
    </source>
</reference>
<keyword evidence="1" id="KW-0479">Metal-binding</keyword>
<organism evidence="3 4">
    <name type="scientific">Setaria italica</name>
    <name type="common">Foxtail millet</name>
    <name type="synonym">Panicum italicum</name>
    <dbReference type="NCBI Taxonomy" id="4555"/>
    <lineage>
        <taxon>Eukaryota</taxon>
        <taxon>Viridiplantae</taxon>
        <taxon>Streptophyta</taxon>
        <taxon>Embryophyta</taxon>
        <taxon>Tracheophyta</taxon>
        <taxon>Spermatophyta</taxon>
        <taxon>Magnoliopsida</taxon>
        <taxon>Liliopsida</taxon>
        <taxon>Poales</taxon>
        <taxon>Poaceae</taxon>
        <taxon>PACMAD clade</taxon>
        <taxon>Panicoideae</taxon>
        <taxon>Panicodae</taxon>
        <taxon>Paniceae</taxon>
        <taxon>Cenchrinae</taxon>
        <taxon>Setaria</taxon>
    </lineage>
</organism>
<name>K3Y1C3_SETIT</name>
<dbReference type="GO" id="GO:2000767">
    <property type="term" value="P:positive regulation of cytoplasmic translation"/>
    <property type="evidence" value="ECO:0000318"/>
    <property type="project" value="GO_Central"/>
</dbReference>
<keyword evidence="1" id="KW-0862">Zinc</keyword>
<keyword evidence="1" id="KW-0863">Zinc-finger</keyword>
<dbReference type="GO" id="GO:0003729">
    <property type="term" value="F:mRNA binding"/>
    <property type="evidence" value="ECO:0000318"/>
    <property type="project" value="GO_Central"/>
</dbReference>
<proteinExistence type="predicted"/>